<dbReference type="PROSITE" id="PS51318">
    <property type="entry name" value="TAT"/>
    <property type="match status" value="1"/>
</dbReference>
<reference evidence="6" key="1">
    <citation type="journal article" date="2020" name="mSystems">
        <title>Genome- and Community-Level Interaction Insights into Carbon Utilization and Element Cycling Functions of Hydrothermarchaeota in Hydrothermal Sediment.</title>
        <authorList>
            <person name="Zhou Z."/>
            <person name="Liu Y."/>
            <person name="Xu W."/>
            <person name="Pan J."/>
            <person name="Luo Z.H."/>
            <person name="Li M."/>
        </authorList>
    </citation>
    <scope>NUCLEOTIDE SEQUENCE [LARGE SCALE GENOMIC DNA]</scope>
    <source>
        <strain evidence="6">SpSt-381</strain>
    </source>
</reference>
<dbReference type="InterPro" id="IPR005653">
    <property type="entry name" value="OstA-like_N"/>
</dbReference>
<comment type="caution">
    <text evidence="6">The sequence shown here is derived from an EMBL/GenBank/DDBJ whole genome shotgun (WGS) entry which is preliminary data.</text>
</comment>
<dbReference type="Pfam" id="PF13100">
    <property type="entry name" value="OstA_2"/>
    <property type="match status" value="1"/>
</dbReference>
<evidence type="ECO:0000256" key="1">
    <source>
        <dbReference type="ARBA" id="ARBA00023237"/>
    </source>
</evidence>
<dbReference type="AlphaFoldDB" id="A0A832MKJ4"/>
<feature type="compositionally biased region" description="Low complexity" evidence="2">
    <location>
        <begin position="1043"/>
        <end position="1052"/>
    </location>
</feature>
<feature type="domain" description="Organic solvent tolerance-like N-terminal" evidence="4">
    <location>
        <begin position="50"/>
        <end position="175"/>
    </location>
</feature>
<evidence type="ECO:0000256" key="2">
    <source>
        <dbReference type="SAM" id="MobiDB-lite"/>
    </source>
</evidence>
<keyword evidence="1" id="KW-0472">Membrane</keyword>
<feature type="domain" description="LPS-assembly protein LptD central" evidence="5">
    <location>
        <begin position="546"/>
        <end position="729"/>
    </location>
</feature>
<dbReference type="GO" id="GO:1990351">
    <property type="term" value="C:transporter complex"/>
    <property type="evidence" value="ECO:0007669"/>
    <property type="project" value="TreeGrafter"/>
</dbReference>
<evidence type="ECO:0008006" key="7">
    <source>
        <dbReference type="Google" id="ProtNLM"/>
    </source>
</evidence>
<evidence type="ECO:0000259" key="5">
    <source>
        <dbReference type="Pfam" id="PF19838"/>
    </source>
</evidence>
<sequence length="1189" mass="132559">MNGARRGTAGAAGLLAAALGAWLAAVAPGAARAQAPAEEPPLNIAADRVSGGRTAQGDIVDLEGNLRVTRGRAVLTAETGRYLRSQGMLFLDGRVRMVDSTLTVTCDRARYSELLDVLELEGNVVVTDRDATLRAPRGRYDRAAGIAELEGGFEGRDRRQRLTGDRGVYVRDSSIVRARGHCRGVDEENRLELEAEAIDYDRRSAEARAWGAPLLRSRDERDRVTVLRARRLHLNTETRVAEALDSVTVERDSLRGRADYALFDDRAQRGWLLGSPRLWDDQTVMSGDTVEVISEGRAPRRLEVRGRATMDYRGAREANAGESSLLTGSRAEIWFTKDEIDSLVAVGDARNVYVGPRRAGRTQERNEAQGDSITVFFRDRKIDRARVDGSARGEYRLAVAEDDTAAVRREVVAYEGARITYVVPKSRIVLDRGATLRYQALELKARRVEYDVEAQTLVAEGRPELVEKGDRVEGQLMTYDMSTRVGTIYQAATAYERGLYHGERIRKVSESELDVLGGSYSTCDLEAPHYHFSARWMKIYLKDKLVAKPVVFYVRNVPLLALPFWVFPIKPGRHSGFLFPQFEFGLNNRSGQFLRNAGYYWAPNDYFDVTLSGDYYRAEPSWVLRAEGLYKLLYRLDGNVRGSFARNERTQSEDWDFVASHQQELTPRTRLTANANFVSSRDYGTSDLFGRPISQRVNRFLRSSMAFSHSAEWASLSAYVDRSQDLDADRFIADPDGTGPLQGPPPGTVASQYSTFANLPNVSIAFPTRTLGSLPLLRGTRLEKALATTYLGLGSRFAATREKRAYVAGRAYFTDVFGQPDSTTVLGERVSERWGFSNTLSASDQRRAFGWLNLGPQFDANAVVFDFDALGRRVVPAATWSARANASTSLYGTFRPPLPRIVGLRHIVTPRVSYGYSPEFRGLTYRDSTGALRQRFVPFGGIGVSGFEQSFMSFAIEQRLQVKVRDGDRVRRLDNLVSLTTSGTYDFLWRERGAKRGLSQLAWNLFLQPTGLLSASAGWTTDFTEGPPLRSLGFNLGMSLAGRPAAGPSGAPHGTGGVAPELPLEQRAPGQEAETFREEWSLNASYSYAGGYRFGARDWTTTQTLNAIARWQFSPKWGLEYTTTADLIRKRFQTQSFGLSRDIHCWTVSFSRTFVQGGEAEYYFRLGVKDLREVYYERGTRTGSLGGIQ</sequence>
<organism evidence="6">
    <name type="scientific">Eiseniibacteriota bacterium</name>
    <dbReference type="NCBI Taxonomy" id="2212470"/>
    <lineage>
        <taxon>Bacteria</taxon>
        <taxon>Candidatus Eiseniibacteriota</taxon>
    </lineage>
</organism>
<feature type="region of interest" description="Disordered" evidence="2">
    <location>
        <begin position="1043"/>
        <end position="1062"/>
    </location>
</feature>
<evidence type="ECO:0000256" key="3">
    <source>
        <dbReference type="SAM" id="SignalP"/>
    </source>
</evidence>
<dbReference type="InterPro" id="IPR050218">
    <property type="entry name" value="LptD"/>
</dbReference>
<accession>A0A832MKJ4</accession>
<name>A0A832MKJ4_UNCEI</name>
<evidence type="ECO:0000313" key="6">
    <source>
        <dbReference type="EMBL" id="HGZ43852.1"/>
    </source>
</evidence>
<feature type="chain" id="PRO_5032946686" description="LPS-assembly protein LptD" evidence="3">
    <location>
        <begin position="34"/>
        <end position="1189"/>
    </location>
</feature>
<dbReference type="InterPro" id="IPR045659">
    <property type="entry name" value="LptD_2"/>
</dbReference>
<dbReference type="PANTHER" id="PTHR30189">
    <property type="entry name" value="LPS-ASSEMBLY PROTEIN"/>
    <property type="match status" value="1"/>
</dbReference>
<dbReference type="GO" id="GO:0009279">
    <property type="term" value="C:cell outer membrane"/>
    <property type="evidence" value="ECO:0007669"/>
    <property type="project" value="TreeGrafter"/>
</dbReference>
<dbReference type="PANTHER" id="PTHR30189:SF1">
    <property type="entry name" value="LPS-ASSEMBLY PROTEIN LPTD"/>
    <property type="match status" value="1"/>
</dbReference>
<proteinExistence type="predicted"/>
<gene>
    <name evidence="6" type="ORF">ENR23_10595</name>
</gene>
<evidence type="ECO:0000259" key="4">
    <source>
        <dbReference type="Pfam" id="PF13100"/>
    </source>
</evidence>
<dbReference type="EMBL" id="DSQF01000022">
    <property type="protein sequence ID" value="HGZ43852.1"/>
    <property type="molecule type" value="Genomic_DNA"/>
</dbReference>
<protein>
    <recommendedName>
        <fullName evidence="7">LPS-assembly protein LptD</fullName>
    </recommendedName>
</protein>
<keyword evidence="1" id="KW-0998">Cell outer membrane</keyword>
<keyword evidence="3" id="KW-0732">Signal</keyword>
<dbReference type="Gene3D" id="2.60.450.10">
    <property type="entry name" value="Lipopolysaccharide (LPS) transport protein A like domain"/>
    <property type="match status" value="2"/>
</dbReference>
<feature type="domain" description="LPS-assembly protein LptD central" evidence="5">
    <location>
        <begin position="877"/>
        <end position="988"/>
    </location>
</feature>
<feature type="signal peptide" evidence="3">
    <location>
        <begin position="1"/>
        <end position="33"/>
    </location>
</feature>
<dbReference type="InterPro" id="IPR006311">
    <property type="entry name" value="TAT_signal"/>
</dbReference>
<dbReference type="Pfam" id="PF19838">
    <property type="entry name" value="LptD_2"/>
    <property type="match status" value="2"/>
</dbReference>